<dbReference type="eggNOG" id="COG2192">
    <property type="taxonomic scope" value="Bacteria"/>
</dbReference>
<evidence type="ECO:0000259" key="2">
    <source>
        <dbReference type="Pfam" id="PF02543"/>
    </source>
</evidence>
<dbReference type="OrthoDB" id="9780777at2"/>
<dbReference type="CDD" id="cd24098">
    <property type="entry name" value="ASKHA_NBD_TobZ_N"/>
    <property type="match status" value="1"/>
</dbReference>
<feature type="domain" description="Carbamoyltransferase" evidence="2">
    <location>
        <begin position="103"/>
        <end position="341"/>
    </location>
</feature>
<organism evidence="4">
    <name type="scientific">Rhodopseudomonas palustris (strain BisA53)</name>
    <dbReference type="NCBI Taxonomy" id="316055"/>
    <lineage>
        <taxon>Bacteria</taxon>
        <taxon>Pseudomonadati</taxon>
        <taxon>Pseudomonadota</taxon>
        <taxon>Alphaproteobacteria</taxon>
        <taxon>Hyphomicrobiales</taxon>
        <taxon>Nitrobacteraceae</taxon>
        <taxon>Rhodopseudomonas</taxon>
    </lineage>
</organism>
<dbReference type="InterPro" id="IPR031730">
    <property type="entry name" value="Carbam_trans_C"/>
</dbReference>
<dbReference type="InterPro" id="IPR003696">
    <property type="entry name" value="Carbtransf_dom"/>
</dbReference>
<reference evidence="4" key="1">
    <citation type="submission" date="2006-09" db="EMBL/GenBank/DDBJ databases">
        <title>Complete sequence of Rhodopseudomonas palustris BisA53.</title>
        <authorList>
            <consortium name="US DOE Joint Genome Institute"/>
            <person name="Copeland A."/>
            <person name="Lucas S."/>
            <person name="Lapidus A."/>
            <person name="Barry K."/>
            <person name="Detter J.C."/>
            <person name="Glavina del Rio T."/>
            <person name="Hammon N."/>
            <person name="Israni S."/>
            <person name="Dalin E."/>
            <person name="Tice H."/>
            <person name="Pitluck S."/>
            <person name="Chain P."/>
            <person name="Malfatti S."/>
            <person name="Shin M."/>
            <person name="Vergez L."/>
            <person name="Schmutz J."/>
            <person name="Larimer F."/>
            <person name="Land M."/>
            <person name="Hauser L."/>
            <person name="Pelletier D.A."/>
            <person name="Kyrpides N."/>
            <person name="Kim E."/>
            <person name="Harwood C.S."/>
            <person name="Oda Y."/>
            <person name="Richardson P."/>
        </authorList>
    </citation>
    <scope>NUCLEOTIDE SEQUENCE [LARGE SCALE GENOMIC DNA]</scope>
    <source>
        <strain evidence="4">BisA53</strain>
    </source>
</reference>
<dbReference type="InterPro" id="IPR043129">
    <property type="entry name" value="ATPase_NBD"/>
</dbReference>
<dbReference type="KEGG" id="rpe:RPE_0078"/>
<protein>
    <submittedName>
        <fullName evidence="4">Carbamoyltransferase</fullName>
    </submittedName>
</protein>
<dbReference type="SUPFAM" id="SSF53067">
    <property type="entry name" value="Actin-like ATPase domain"/>
    <property type="match status" value="1"/>
</dbReference>
<dbReference type="Pfam" id="PF02543">
    <property type="entry name" value="Carbam_trans_N"/>
    <property type="match status" value="1"/>
</dbReference>
<gene>
    <name evidence="4" type="ordered locus">RPE_0078</name>
</gene>
<name>Q07VJ5_RHOP5</name>
<dbReference type="InterPro" id="IPR051338">
    <property type="entry name" value="NodU/CmcH_Carbamoyltrnsfr"/>
</dbReference>
<accession>Q07VJ5</accession>
<dbReference type="Gene3D" id="3.90.870.20">
    <property type="entry name" value="Carbamoyltransferase, C-terminal domain"/>
    <property type="match status" value="1"/>
</dbReference>
<feature type="domain" description="Carbamoyltransferase C-terminal" evidence="3">
    <location>
        <begin position="398"/>
        <end position="564"/>
    </location>
</feature>
<dbReference type="InterPro" id="IPR038152">
    <property type="entry name" value="Carbam_trans_C_sf"/>
</dbReference>
<evidence type="ECO:0000313" key="4">
    <source>
        <dbReference type="EMBL" id="ABJ04039.1"/>
    </source>
</evidence>
<dbReference type="PANTHER" id="PTHR34847">
    <property type="entry name" value="NODULATION PROTEIN U"/>
    <property type="match status" value="1"/>
</dbReference>
<dbReference type="Pfam" id="PF16861">
    <property type="entry name" value="Carbam_trans_C"/>
    <property type="match status" value="1"/>
</dbReference>
<sequence>MYVLGVNLSHDRSACLLSDTGDIVAIAEERLDRQKHSCPLDRLNRLFAVVPQQSVRYCLQARGIGFDDLDAVVFCNAAIIGGNVIRNLSVADCATQMPWSPHSHLSTINHHEAHALSAFAPSGFDEAVVLVVDKGGSVWDWWRNDQGVEVPLIERVSVYRASRDGLELLTKIHDRRGDMLWNCNSVGALYELATLQIGCTPFDAGKTMGLAPYGRTVYADAFKRQLELNAGGFQISPTVQSVGQHLFPQFYAAQYGPVNPQPDRPSQHYADLARAAQEAVEEIMVHLARQAHAMTGLPNLCIAGGLGLNCVANTRIEESTPFQQIFVQPAATDDGTAIGAAFRGLSLMGARFPHQRPWHAAIGRNYTAAEVDTAVQQHPALAQDFAEVPNAELSDVVRILTEGGVVGWFEGGSEFGPRALGHRSLLADPRPAQMRAFLNGEVKHREQYRPYGASVLAERADEYFELRSEQPFMLFVCRVHPERQSQAPSIVHVDGTCRVQTVLRERDPVYHDLISEFAAQTGVPFVLNTSFNGKSEPIVETPADAIASAVKMKLDALYLNGRLFARRQAATRFRQWEKGPWLRCA</sequence>
<keyword evidence="4" id="KW-0808">Transferase</keyword>
<dbReference type="HOGENOM" id="CLU_014411_2_1_5"/>
<evidence type="ECO:0000259" key="3">
    <source>
        <dbReference type="Pfam" id="PF16861"/>
    </source>
</evidence>
<dbReference type="PANTHER" id="PTHR34847:SF1">
    <property type="entry name" value="NODULATION PROTEIN U"/>
    <property type="match status" value="1"/>
</dbReference>
<proteinExistence type="inferred from homology"/>
<dbReference type="GO" id="GO:0016740">
    <property type="term" value="F:transferase activity"/>
    <property type="evidence" value="ECO:0007669"/>
    <property type="project" value="UniProtKB-KW"/>
</dbReference>
<dbReference type="STRING" id="316055.RPE_0078"/>
<evidence type="ECO:0000256" key="1">
    <source>
        <dbReference type="ARBA" id="ARBA00006129"/>
    </source>
</evidence>
<dbReference type="AlphaFoldDB" id="Q07VJ5"/>
<dbReference type="EMBL" id="CP000463">
    <property type="protein sequence ID" value="ABJ04039.1"/>
    <property type="molecule type" value="Genomic_DNA"/>
</dbReference>
<dbReference type="Gene3D" id="3.30.420.40">
    <property type="match status" value="2"/>
</dbReference>
<comment type="similarity">
    <text evidence="1">Belongs to the NodU/CmcH family.</text>
</comment>